<name>A0A9D4ZF92_ADICA</name>
<protein>
    <submittedName>
        <fullName evidence="1">Uncharacterized protein</fullName>
    </submittedName>
</protein>
<gene>
    <name evidence="1" type="ORF">GOP47_0014914</name>
</gene>
<dbReference type="Proteomes" id="UP000886520">
    <property type="component" value="Chromosome 14"/>
</dbReference>
<comment type="caution">
    <text evidence="1">The sequence shown here is derived from an EMBL/GenBank/DDBJ whole genome shotgun (WGS) entry which is preliminary data.</text>
</comment>
<dbReference type="AlphaFoldDB" id="A0A9D4ZF92"/>
<reference evidence="1" key="1">
    <citation type="submission" date="2021-01" db="EMBL/GenBank/DDBJ databases">
        <title>Adiantum capillus-veneris genome.</title>
        <authorList>
            <person name="Fang Y."/>
            <person name="Liao Q."/>
        </authorList>
    </citation>
    <scope>NUCLEOTIDE SEQUENCE</scope>
    <source>
        <strain evidence="1">H3</strain>
        <tissue evidence="1">Leaf</tissue>
    </source>
</reference>
<sequence length="121" mass="13083">MPSSCANLCSKGSNPVATQALITFLPFASQAKVQELLRSETSKRCIAEGVTCTASAAVDAPTWPQLPRSMQSICERALMCTLARQSKILLQLLSLLLSHLLFLGETSPIPPFLEATSQLRH</sequence>
<evidence type="ECO:0000313" key="1">
    <source>
        <dbReference type="EMBL" id="KAI5070571.1"/>
    </source>
</evidence>
<accession>A0A9D4ZF92</accession>
<keyword evidence="2" id="KW-1185">Reference proteome</keyword>
<evidence type="ECO:0000313" key="2">
    <source>
        <dbReference type="Proteomes" id="UP000886520"/>
    </source>
</evidence>
<dbReference type="EMBL" id="JABFUD020000014">
    <property type="protein sequence ID" value="KAI5070571.1"/>
    <property type="molecule type" value="Genomic_DNA"/>
</dbReference>
<organism evidence="1 2">
    <name type="scientific">Adiantum capillus-veneris</name>
    <name type="common">Maidenhair fern</name>
    <dbReference type="NCBI Taxonomy" id="13818"/>
    <lineage>
        <taxon>Eukaryota</taxon>
        <taxon>Viridiplantae</taxon>
        <taxon>Streptophyta</taxon>
        <taxon>Embryophyta</taxon>
        <taxon>Tracheophyta</taxon>
        <taxon>Polypodiopsida</taxon>
        <taxon>Polypodiidae</taxon>
        <taxon>Polypodiales</taxon>
        <taxon>Pteridineae</taxon>
        <taxon>Pteridaceae</taxon>
        <taxon>Vittarioideae</taxon>
        <taxon>Adiantum</taxon>
    </lineage>
</organism>
<proteinExistence type="predicted"/>